<dbReference type="Proteomes" id="UP001519538">
    <property type="component" value="Unassembled WGS sequence"/>
</dbReference>
<evidence type="ECO:0008006" key="3">
    <source>
        <dbReference type="Google" id="ProtNLM"/>
    </source>
</evidence>
<protein>
    <recommendedName>
        <fullName evidence="3">DUF2267 domain-containing protein</fullName>
    </recommendedName>
</protein>
<keyword evidence="2" id="KW-1185">Reference proteome</keyword>
<name>A0ABS5SRD1_9PROT</name>
<dbReference type="EMBL" id="JABLUU010000022">
    <property type="protein sequence ID" value="MBT0676699.1"/>
    <property type="molecule type" value="Genomic_DNA"/>
</dbReference>
<evidence type="ECO:0000313" key="2">
    <source>
        <dbReference type="Proteomes" id="UP001519538"/>
    </source>
</evidence>
<sequence length="118" mass="11932">METPDMATDTTSTAIPALEGLLETALGKRDTAATQADIQLAGTVLQLLIPVIVERAAPNLDLAGIDAAVTKIVGGVTDLKTAIEAKPAATPNPLGVGIVPLATKAEAPHPVVPGQPIR</sequence>
<comment type="caution">
    <text evidence="1">The sequence shown here is derived from an EMBL/GenBank/DDBJ whole genome shotgun (WGS) entry which is preliminary data.</text>
</comment>
<reference evidence="1 2" key="1">
    <citation type="journal article" date="2021" name="Astrobiology">
        <title>Bacterial Cellulose Retains Robustness but Its Synthesis Declines After Exposure to a Mars-Like Environment Simulated Outside the International Space Station.</title>
        <authorList>
            <person name="Orlovska I."/>
            <person name="Podolich O."/>
            <person name="Kukharenko O."/>
            <person name="Zaets I."/>
            <person name="Reva O."/>
            <person name="Khirunenko L."/>
            <person name="Zmejkoski D."/>
            <person name="Rogalsky S."/>
            <person name="Barh D."/>
            <person name="Tiwari S."/>
            <person name="Kumavath R."/>
            <person name="Goes-Neto A."/>
            <person name="Azevedo V."/>
            <person name="Brenig B."/>
            <person name="Ghosh P."/>
            <person name="de Vera J.P."/>
            <person name="Kozyrovska N."/>
        </authorList>
    </citation>
    <scope>NUCLEOTIDE SEQUENCE [LARGE SCALE GENOMIC DNA]</scope>
    <source>
        <strain evidence="1 2">IMBG 311</strain>
    </source>
</reference>
<gene>
    <name evidence="1" type="ORF">HNO79_15060</name>
</gene>
<accession>A0ABS5SRD1</accession>
<proteinExistence type="predicted"/>
<evidence type="ECO:0000313" key="1">
    <source>
        <dbReference type="EMBL" id="MBT0676699.1"/>
    </source>
</evidence>
<organism evidence="1 2">
    <name type="scientific">Komagataeibacter oboediens</name>
    <dbReference type="NCBI Taxonomy" id="65958"/>
    <lineage>
        <taxon>Bacteria</taxon>
        <taxon>Pseudomonadati</taxon>
        <taxon>Pseudomonadota</taxon>
        <taxon>Alphaproteobacteria</taxon>
        <taxon>Acetobacterales</taxon>
        <taxon>Acetobacteraceae</taxon>
        <taxon>Komagataeibacter</taxon>
    </lineage>
</organism>